<keyword evidence="1 7" id="KW-0812">Transmembrane</keyword>
<evidence type="ECO:0000256" key="4">
    <source>
        <dbReference type="ARBA" id="ARBA00022870"/>
    </source>
</evidence>
<dbReference type="PROSITE" id="PS51926">
    <property type="entry name" value="COV_E"/>
    <property type="match status" value="1"/>
</dbReference>
<sequence length="82" mass="9282">MLPFVHEQIGTIIVNFFILTVVCAITLVVCLAILTAIRLCVQCASGVNTLLFVPAFYIYNTGRNAYFKFQENRPPFPPEDWV</sequence>
<feature type="transmembrane region" description="Helical" evidence="8">
    <location>
        <begin position="39"/>
        <end position="59"/>
    </location>
</feature>
<evidence type="ECO:0000256" key="1">
    <source>
        <dbReference type="ARBA" id="ARBA00022692"/>
    </source>
</evidence>
<evidence type="ECO:0000256" key="5">
    <source>
        <dbReference type="ARBA" id="ARBA00022989"/>
    </source>
</evidence>
<keyword evidence="9" id="KW-0946">Virion</keyword>
<dbReference type="GO" id="GO:0016020">
    <property type="term" value="C:membrane"/>
    <property type="evidence" value="ECO:0007669"/>
    <property type="project" value="UniProtKB-UniRule"/>
</dbReference>
<dbReference type="EMBL" id="KJ473822">
    <property type="protein sequence ID" value="AIA62357.1"/>
    <property type="molecule type" value="Genomic_RNA"/>
</dbReference>
<evidence type="ECO:0000256" key="6">
    <source>
        <dbReference type="ARBA" id="ARBA00023136"/>
    </source>
</evidence>
<evidence type="ECO:0000256" key="8">
    <source>
        <dbReference type="SAM" id="Phobius"/>
    </source>
</evidence>
<organism evidence="9 10">
    <name type="scientific">BtTp-BetaCoV/GX2012</name>
    <dbReference type="NCBI Taxonomy" id="1503304"/>
    <lineage>
        <taxon>Viruses</taxon>
        <taxon>Riboviria</taxon>
        <taxon>Orthornavirae</taxon>
        <taxon>Pisuviricota</taxon>
        <taxon>Pisoniviricetes</taxon>
        <taxon>Nidovirales</taxon>
        <taxon>Cornidovirineae</taxon>
        <taxon>Coronaviridae</taxon>
        <taxon>Orthocoronavirinae</taxon>
        <taxon>Betacoronavirus</taxon>
        <taxon>Merbecovirus</taxon>
        <taxon>Betacoronavirus tylonycteridis</taxon>
        <taxon>Bat coronavirus HKU4</taxon>
    </lineage>
</organism>
<dbReference type="CDD" id="cd21533">
    <property type="entry name" value="MERS-CoV-like_E"/>
    <property type="match status" value="1"/>
</dbReference>
<comment type="subcellular location">
    <subcellularLocation>
        <location evidence="7">Host Golgi apparatus membrane</location>
        <topology evidence="7">Single-pass type III membrane protein</topology>
    </subcellularLocation>
    <text evidence="7">The cytoplasmic tail functions as a Golgi complex-targeting signal.</text>
</comment>
<comment type="similarity">
    <text evidence="7">Belongs to the betacoronaviruses E protein family.</text>
</comment>
<gene>
    <name evidence="7" type="primary">E</name>
</gene>
<evidence type="ECO:0000256" key="2">
    <source>
        <dbReference type="ARBA" id="ARBA00022703"/>
    </source>
</evidence>
<keyword evidence="2 7" id="KW-0053">Apoptosis</keyword>
<keyword evidence="6 7" id="KW-0472">Membrane</keyword>
<evidence type="ECO:0000256" key="3">
    <source>
        <dbReference type="ARBA" id="ARBA00022812"/>
    </source>
</evidence>
<evidence type="ECO:0000256" key="7">
    <source>
        <dbReference type="HAMAP-Rule" id="MF_04204"/>
    </source>
</evidence>
<proteinExistence type="inferred from homology"/>
<dbReference type="InterPro" id="IPR003873">
    <property type="entry name" value="E_protein_CoV"/>
</dbReference>
<dbReference type="Pfam" id="PF02723">
    <property type="entry name" value="CoV_E"/>
    <property type="match status" value="1"/>
</dbReference>
<protein>
    <recommendedName>
        <fullName evidence="7">Envelope small membrane protein</fullName>
        <shortName evidence="7">E protein</shortName>
        <shortName evidence="7">sM protein</shortName>
    </recommendedName>
</protein>
<evidence type="ECO:0000313" key="9">
    <source>
        <dbReference type="EMBL" id="AIA62357.1"/>
    </source>
</evidence>
<dbReference type="GO" id="GO:0044178">
    <property type="term" value="C:host cell Golgi membrane"/>
    <property type="evidence" value="ECO:0007669"/>
    <property type="project" value="UniProtKB-SubCell"/>
</dbReference>
<keyword evidence="9" id="KW-0261">Viral envelope protein</keyword>
<keyword evidence="3 7" id="KW-1040">Host Golgi apparatus</keyword>
<keyword evidence="4 7" id="KW-1043">Host membrane</keyword>
<comment type="subunit">
    <text evidence="7">Homopentamer. Interacts with membrane protein M in the budding compartment of the host cell, which is located between endoplasmic reticulum and the Golgi complex. Interacts with Nucleoprotein.</text>
</comment>
<dbReference type="GO" id="GO:0019031">
    <property type="term" value="C:viral envelope"/>
    <property type="evidence" value="ECO:0007669"/>
    <property type="project" value="UniProtKB-KW"/>
</dbReference>
<dbReference type="Proteomes" id="UP000104899">
    <property type="component" value="Segment"/>
</dbReference>
<dbReference type="InterPro" id="IPR044379">
    <property type="entry name" value="E_MERS-CoV-like"/>
</dbReference>
<feature type="topological domain" description="Intravirion" evidence="7">
    <location>
        <begin position="38"/>
        <end position="82"/>
    </location>
</feature>
<dbReference type="GO" id="GO:0046760">
    <property type="term" value="P:viral budding from Golgi membrane"/>
    <property type="evidence" value="ECO:0007669"/>
    <property type="project" value="UniProtKB-UniRule"/>
</dbReference>
<feature type="topological domain" description="Virion surface" evidence="7">
    <location>
        <begin position="1"/>
        <end position="16"/>
    </location>
</feature>
<dbReference type="HAMAP" id="MF_04204">
    <property type="entry name" value="BETA_CORONA_E"/>
    <property type="match status" value="1"/>
</dbReference>
<dbReference type="GO" id="GO:0140975">
    <property type="term" value="P:disruption of cellular anatomical structure in another organism"/>
    <property type="evidence" value="ECO:0007669"/>
    <property type="project" value="UniProtKB-UniRule"/>
</dbReference>
<comment type="function">
    <text evidence="7">Plays a central role in virus morphogenesis and assembly. Acts as a viroporin and self-assembles in host membranes forming pentameric protein-lipid pores that allow ion transport. Also plays a role in the induction of apoptosis.</text>
</comment>
<evidence type="ECO:0000313" key="10">
    <source>
        <dbReference type="Proteomes" id="UP000104899"/>
    </source>
</evidence>
<keyword evidence="5 7" id="KW-1133">Transmembrane helix</keyword>
<name>A0A0U1UYZ3_BCHK4</name>
<reference evidence="10" key="1">
    <citation type="submission" date="2014-02" db="EMBL/GenBank/DDBJ databases">
        <title>Bat coronavirus in China.</title>
        <authorList>
            <person name="Yang L."/>
            <person name="Wu Z."/>
            <person name="Jin Q."/>
        </authorList>
    </citation>
    <scope>NUCLEOTIDE SEQUENCE [LARGE SCALE GENOMIC DNA]</scope>
</reference>
<feature type="transmembrane region" description="Helical" evidence="8">
    <location>
        <begin position="12"/>
        <end position="34"/>
    </location>
</feature>
<dbReference type="Gene3D" id="6.10.250.1810">
    <property type="match status" value="1"/>
</dbReference>
<dbReference type="SMR" id="A0A0U1UYZ3"/>
<accession>A0A0U1UYZ3</accession>
<dbReference type="InterPro" id="IPR043506">
    <property type="entry name" value="E_protein_bCoV"/>
</dbReference>